<reference evidence="1 2" key="1">
    <citation type="submission" date="2019-02" db="EMBL/GenBank/DDBJ databases">
        <title>Pedobacter sp. RP-1-14 sp. nov., isolated from Arctic soil.</title>
        <authorList>
            <person name="Dahal R.H."/>
        </authorList>
    </citation>
    <scope>NUCLEOTIDE SEQUENCE [LARGE SCALE GENOMIC DNA]</scope>
    <source>
        <strain evidence="1 2">RP-1-14</strain>
    </source>
</reference>
<dbReference type="PROSITE" id="PS51257">
    <property type="entry name" value="PROKAR_LIPOPROTEIN"/>
    <property type="match status" value="1"/>
</dbReference>
<evidence type="ECO:0000313" key="1">
    <source>
        <dbReference type="EMBL" id="TCD01714.1"/>
    </source>
</evidence>
<dbReference type="RefSeq" id="WP_131596514.1">
    <property type="nucleotide sequence ID" value="NZ_SJSL01000002.1"/>
</dbReference>
<dbReference type="EMBL" id="SJSL01000002">
    <property type="protein sequence ID" value="TCD01714.1"/>
    <property type="molecule type" value="Genomic_DNA"/>
</dbReference>
<sequence length="186" mass="20345">MKIKHTLFTAFFIAVSATIFSCGKIKETLQRDIVVSPAEVDFDIPIVTTTNSRSSLGEIPVTMDFDSLIRSQTKDLGIENARNFKLTSVKITLDSLRDDNNFGNFENIDVRIVSSSQPDTLVAKLEANLNTKAISVNIPIVPANPELKGFLSNSSFKFVLTGKARTPTTMVLKAQATLTYSLTVGI</sequence>
<dbReference type="Proteomes" id="UP000293347">
    <property type="component" value="Unassembled WGS sequence"/>
</dbReference>
<name>A0A4R0NRK3_9SPHI</name>
<dbReference type="AlphaFoldDB" id="A0A4R0NRK3"/>
<keyword evidence="2" id="KW-1185">Reference proteome</keyword>
<proteinExistence type="predicted"/>
<comment type="caution">
    <text evidence="1">The sequence shown here is derived from an EMBL/GenBank/DDBJ whole genome shotgun (WGS) entry which is preliminary data.</text>
</comment>
<evidence type="ECO:0000313" key="2">
    <source>
        <dbReference type="Proteomes" id="UP000293347"/>
    </source>
</evidence>
<protein>
    <submittedName>
        <fullName evidence="1">Uncharacterized protein</fullName>
    </submittedName>
</protein>
<dbReference type="OrthoDB" id="766109at2"/>
<accession>A0A4R0NRK3</accession>
<organism evidence="1 2">
    <name type="scientific">Pedobacter psychroterrae</name>
    <dbReference type="NCBI Taxonomy" id="2530453"/>
    <lineage>
        <taxon>Bacteria</taxon>
        <taxon>Pseudomonadati</taxon>
        <taxon>Bacteroidota</taxon>
        <taxon>Sphingobacteriia</taxon>
        <taxon>Sphingobacteriales</taxon>
        <taxon>Sphingobacteriaceae</taxon>
        <taxon>Pedobacter</taxon>
    </lineage>
</organism>
<gene>
    <name evidence="1" type="ORF">EZ437_13435</name>
</gene>